<dbReference type="InterPro" id="IPR013568">
    <property type="entry name" value="SEFIR_dom"/>
</dbReference>
<reference evidence="2 3" key="1">
    <citation type="submission" date="2022-06" db="EMBL/GenBank/DDBJ databases">
        <title>Janthinobacterium kumbetensis sp. nov., isolated from spring water in Turkey.</title>
        <authorList>
            <person name="Inan Bektas K."/>
            <person name="Belduz A.A."/>
            <person name="Canakci S."/>
            <person name="Nalcaoglu A."/>
            <person name="Ceylan E."/>
            <person name="Kati H."/>
        </authorList>
    </citation>
    <scope>NUCLEOTIDE SEQUENCE [LARGE SCALE GENOMIC DNA]</scope>
    <source>
        <strain evidence="2 3">GK</strain>
    </source>
</reference>
<proteinExistence type="predicted"/>
<dbReference type="EMBL" id="JAMQGR010000007">
    <property type="protein sequence ID" value="MCM2567802.1"/>
    <property type="molecule type" value="Genomic_DNA"/>
</dbReference>
<sequence>MDSKPQVFISYSWSSPEHEQWVVGLANDLGDSGVYVHLDKFDLREGHESIAFMERMVNDPNIKKVLLICDKAYAEKTNTRSGGVGTEAQIISPKIYAATDQNKFVAVLKERDSDGKPYLPTYYASRIYIDLSGQEDFAENFERLVRWINDKPLYQRKPIGERPAYLDEDPEISLGTTPIFRRAIEAIKGNKLSAGGALTEYFQIVATNFERLRIVRDPTKEWDEQFIDSLLPTISLRNELNQIFEVIAVYDTTGEFGAKIHRFFESLIPYFYTPARIGSYYDTDVDNFKFLGYEFFLHALAIFIAHERFDLCIRLLNDGYYFERNREFGLDRMVDFTIFNHEIKTLVNRDNRMQTRYLSPVGVFMKERLAGTGLSEVKLAQADFVAYLRGEVFSVENDSYVSWWPTMLASATSSHGAFEIFSRAQSKAYFDRIKGMFAVKKLDDLTPLLEAHKNTQRAPRFGYRTVSISSLIGVDKLATRD</sequence>
<name>A0ABT0WV22_9BURK</name>
<dbReference type="InterPro" id="IPR035897">
    <property type="entry name" value="Toll_tir_struct_dom_sf"/>
</dbReference>
<gene>
    <name evidence="2" type="ORF">NCG91_19525</name>
</gene>
<evidence type="ECO:0000313" key="3">
    <source>
        <dbReference type="Proteomes" id="UP001202243"/>
    </source>
</evidence>
<organism evidence="2 3">
    <name type="scientific">Janthinobacterium kumbetense</name>
    <dbReference type="NCBI Taxonomy" id="2950280"/>
    <lineage>
        <taxon>Bacteria</taxon>
        <taxon>Pseudomonadati</taxon>
        <taxon>Pseudomonadota</taxon>
        <taxon>Betaproteobacteria</taxon>
        <taxon>Burkholderiales</taxon>
        <taxon>Oxalobacteraceae</taxon>
        <taxon>Janthinobacterium</taxon>
    </lineage>
</organism>
<evidence type="ECO:0000313" key="2">
    <source>
        <dbReference type="EMBL" id="MCM2567802.1"/>
    </source>
</evidence>
<dbReference type="RefSeq" id="WP_251350870.1">
    <property type="nucleotide sequence ID" value="NZ_JAMQGR010000007.1"/>
</dbReference>
<protein>
    <submittedName>
        <fullName evidence="2">TIR domain-containing protein</fullName>
    </submittedName>
</protein>
<dbReference type="Pfam" id="PF08357">
    <property type="entry name" value="SEFIR"/>
    <property type="match status" value="1"/>
</dbReference>
<evidence type="ECO:0000259" key="1">
    <source>
        <dbReference type="PROSITE" id="PS51534"/>
    </source>
</evidence>
<feature type="domain" description="SEFIR" evidence="1">
    <location>
        <begin position="4"/>
        <end position="140"/>
    </location>
</feature>
<dbReference type="PROSITE" id="PS51534">
    <property type="entry name" value="SEFIR"/>
    <property type="match status" value="1"/>
</dbReference>
<keyword evidence="3" id="KW-1185">Reference proteome</keyword>
<accession>A0ABT0WV22</accession>
<comment type="caution">
    <text evidence="2">The sequence shown here is derived from an EMBL/GenBank/DDBJ whole genome shotgun (WGS) entry which is preliminary data.</text>
</comment>
<dbReference type="Gene3D" id="3.40.50.10140">
    <property type="entry name" value="Toll/interleukin-1 receptor homology (TIR) domain"/>
    <property type="match status" value="1"/>
</dbReference>
<dbReference type="Proteomes" id="UP001202243">
    <property type="component" value="Unassembled WGS sequence"/>
</dbReference>